<dbReference type="GO" id="GO:0005794">
    <property type="term" value="C:Golgi apparatus"/>
    <property type="evidence" value="ECO:0007669"/>
    <property type="project" value="TreeGrafter"/>
</dbReference>
<dbReference type="GO" id="GO:0008378">
    <property type="term" value="F:galactosyltransferase activity"/>
    <property type="evidence" value="ECO:0007669"/>
    <property type="project" value="TreeGrafter"/>
</dbReference>
<dbReference type="RefSeq" id="XP_018025825.1">
    <property type="nucleotide sequence ID" value="XM_018170336.1"/>
</dbReference>
<evidence type="ECO:0000256" key="5">
    <source>
        <dbReference type="ARBA" id="ARBA00022679"/>
    </source>
</evidence>
<dbReference type="InterPro" id="IPR029044">
    <property type="entry name" value="Nucleotide-diphossugar_trans"/>
</dbReference>
<evidence type="ECO:0000259" key="11">
    <source>
        <dbReference type="Pfam" id="PF02709"/>
    </source>
</evidence>
<evidence type="ECO:0000256" key="6">
    <source>
        <dbReference type="ARBA" id="ARBA00022692"/>
    </source>
</evidence>
<gene>
    <name evidence="14" type="primary">LOC108681315</name>
</gene>
<evidence type="ECO:0000313" key="13">
    <source>
        <dbReference type="Proteomes" id="UP000694843"/>
    </source>
</evidence>
<dbReference type="OrthoDB" id="10038994at2759"/>
<keyword evidence="5" id="KW-0808">Transferase</keyword>
<proteinExistence type="inferred from homology"/>
<feature type="domain" description="Galactosyltransferase N-terminal" evidence="12">
    <location>
        <begin position="12"/>
        <end position="123"/>
    </location>
</feature>
<evidence type="ECO:0000256" key="9">
    <source>
        <dbReference type="ARBA" id="ARBA00023136"/>
    </source>
</evidence>
<keyword evidence="6" id="KW-0812">Transmembrane</keyword>
<dbReference type="PANTHER" id="PTHR19300">
    <property type="entry name" value="BETA-1,4-GALACTOSYLTRANSFERASE"/>
    <property type="match status" value="1"/>
</dbReference>
<evidence type="ECO:0000256" key="8">
    <source>
        <dbReference type="ARBA" id="ARBA00022989"/>
    </source>
</evidence>
<dbReference type="OMA" id="ENDECCT"/>
<dbReference type="Proteomes" id="UP000694843">
    <property type="component" value="Unplaced"/>
</dbReference>
<dbReference type="InterPro" id="IPR027995">
    <property type="entry name" value="Galactosyl_T_N"/>
</dbReference>
<dbReference type="SUPFAM" id="SSF53448">
    <property type="entry name" value="Nucleotide-diphospho-sugar transferases"/>
    <property type="match status" value="1"/>
</dbReference>
<keyword evidence="7" id="KW-0735">Signal-anchor</keyword>
<dbReference type="InterPro" id="IPR027791">
    <property type="entry name" value="Galactosyl_T_C"/>
</dbReference>
<protein>
    <submittedName>
        <fullName evidence="14">Beta-1,4-galactosyltransferase 3-like</fullName>
    </submittedName>
</protein>
<dbReference type="Gene3D" id="3.90.550.10">
    <property type="entry name" value="Spore Coat Polysaccharide Biosynthesis Protein SpsA, Chain A"/>
    <property type="match status" value="1"/>
</dbReference>
<organism evidence="13 14">
    <name type="scientific">Hyalella azteca</name>
    <name type="common">Amphipod</name>
    <dbReference type="NCBI Taxonomy" id="294128"/>
    <lineage>
        <taxon>Eukaryota</taxon>
        <taxon>Metazoa</taxon>
        <taxon>Ecdysozoa</taxon>
        <taxon>Arthropoda</taxon>
        <taxon>Crustacea</taxon>
        <taxon>Multicrustacea</taxon>
        <taxon>Malacostraca</taxon>
        <taxon>Eumalacostraca</taxon>
        <taxon>Peracarida</taxon>
        <taxon>Amphipoda</taxon>
        <taxon>Senticaudata</taxon>
        <taxon>Talitrida</taxon>
        <taxon>Talitroidea</taxon>
        <taxon>Hyalellidae</taxon>
        <taxon>Hyalella</taxon>
    </lineage>
</organism>
<evidence type="ECO:0000256" key="1">
    <source>
        <dbReference type="ARBA" id="ARBA00004606"/>
    </source>
</evidence>
<keyword evidence="9" id="KW-0472">Membrane</keyword>
<dbReference type="KEGG" id="hazt:108681315"/>
<accession>A0A8B7PIK6</accession>
<dbReference type="AlphaFoldDB" id="A0A8B7PIK6"/>
<dbReference type="InterPro" id="IPR003859">
    <property type="entry name" value="Galactosyl_T"/>
</dbReference>
<sequence>MLSDVATLRTNVKIDESLALVELGGSYVPGNCNPRERLAVLVPLRGRADALPGFLAHLHFFLQQQNKAYTIVVIEQTANAPFNRASLLNVGAIETMRRVAAVNCLVLHDVDVLPLNLLNDYSCAPGAVRQLLRSRSDRNFTPFYGRFMGGVVSLTPRSMSLVNGLSNAYWGWGGEDDDFERRVLRAGLRFELVTKQRGRMDDGLSSVRYTLLRCTRLPTYTLLLVELHQQEPYQAPRGASPEEPLACD</sequence>
<evidence type="ECO:0000256" key="3">
    <source>
        <dbReference type="ARBA" id="ARBA00005735"/>
    </source>
</evidence>
<dbReference type="GeneID" id="108681315"/>
<feature type="domain" description="Galactosyltransferase C-terminal" evidence="11">
    <location>
        <begin position="135"/>
        <end position="200"/>
    </location>
</feature>
<evidence type="ECO:0000256" key="2">
    <source>
        <dbReference type="ARBA" id="ARBA00004922"/>
    </source>
</evidence>
<evidence type="ECO:0000313" key="14">
    <source>
        <dbReference type="RefSeq" id="XP_018025825.1"/>
    </source>
</evidence>
<dbReference type="PRINTS" id="PR02050">
    <property type="entry name" value="B14GALTRFASE"/>
</dbReference>
<evidence type="ECO:0000256" key="7">
    <source>
        <dbReference type="ARBA" id="ARBA00022968"/>
    </source>
</evidence>
<evidence type="ECO:0000259" key="12">
    <source>
        <dbReference type="Pfam" id="PF13733"/>
    </source>
</evidence>
<dbReference type="PANTHER" id="PTHR19300:SF57">
    <property type="entry name" value="BETA-1,4-N-ACETYLGALACTOSAMINYLTRANSFERASE"/>
    <property type="match status" value="1"/>
</dbReference>
<dbReference type="GO" id="GO:0005975">
    <property type="term" value="P:carbohydrate metabolic process"/>
    <property type="evidence" value="ECO:0007669"/>
    <property type="project" value="InterPro"/>
</dbReference>
<dbReference type="GO" id="GO:0016020">
    <property type="term" value="C:membrane"/>
    <property type="evidence" value="ECO:0007669"/>
    <property type="project" value="UniProtKB-SubCell"/>
</dbReference>
<comment type="similarity">
    <text evidence="3">Belongs to the glycosyltransferase 7 family.</text>
</comment>
<evidence type="ECO:0000256" key="10">
    <source>
        <dbReference type="ARBA" id="ARBA00023180"/>
    </source>
</evidence>
<name>A0A8B7PIK6_HYAAZ</name>
<comment type="subcellular location">
    <subcellularLocation>
        <location evidence="1">Membrane</location>
        <topology evidence="1">Single-pass type II membrane protein</topology>
    </subcellularLocation>
</comment>
<keyword evidence="13" id="KW-1185">Reference proteome</keyword>
<dbReference type="Pfam" id="PF13733">
    <property type="entry name" value="Glyco_transf_7N"/>
    <property type="match status" value="1"/>
</dbReference>
<dbReference type="UniPathway" id="UPA00378"/>
<keyword evidence="10" id="KW-0325">Glycoprotein</keyword>
<dbReference type="Pfam" id="PF02709">
    <property type="entry name" value="Glyco_transf_7C"/>
    <property type="match status" value="1"/>
</dbReference>
<keyword evidence="4" id="KW-0328">Glycosyltransferase</keyword>
<keyword evidence="8" id="KW-1133">Transmembrane helix</keyword>
<comment type="pathway">
    <text evidence="2">Protein modification; protein glycosylation.</text>
</comment>
<reference evidence="14" key="1">
    <citation type="submission" date="2025-08" db="UniProtKB">
        <authorList>
            <consortium name="RefSeq"/>
        </authorList>
    </citation>
    <scope>IDENTIFICATION</scope>
    <source>
        <tissue evidence="14">Whole organism</tissue>
    </source>
</reference>
<evidence type="ECO:0000256" key="4">
    <source>
        <dbReference type="ARBA" id="ARBA00022676"/>
    </source>
</evidence>